<reference evidence="2" key="1">
    <citation type="submission" date="2021-02" db="EMBL/GenBank/DDBJ databases">
        <authorList>
            <person name="Nowell W R."/>
        </authorList>
    </citation>
    <scope>NUCLEOTIDE SEQUENCE</scope>
</reference>
<evidence type="ECO:0000313" key="3">
    <source>
        <dbReference type="Proteomes" id="UP000681720"/>
    </source>
</evidence>
<evidence type="ECO:0000313" key="2">
    <source>
        <dbReference type="EMBL" id="CAF4856175.1"/>
    </source>
</evidence>
<dbReference type="AlphaFoldDB" id="A0A8S3BT49"/>
<gene>
    <name evidence="1" type="ORF">BYL167_LOCUS34147</name>
    <name evidence="2" type="ORF">GIL414_LOCUS49646</name>
</gene>
<comment type="caution">
    <text evidence="2">The sequence shown here is derived from an EMBL/GenBank/DDBJ whole genome shotgun (WGS) entry which is preliminary data.</text>
</comment>
<dbReference type="Proteomes" id="UP000681967">
    <property type="component" value="Unassembled WGS sequence"/>
</dbReference>
<evidence type="ECO:0000313" key="1">
    <source>
        <dbReference type="EMBL" id="CAF4459941.1"/>
    </source>
</evidence>
<dbReference type="Proteomes" id="UP000681720">
    <property type="component" value="Unassembled WGS sequence"/>
</dbReference>
<feature type="non-terminal residue" evidence="2">
    <location>
        <position position="65"/>
    </location>
</feature>
<accession>A0A8S3BT49</accession>
<dbReference type="EMBL" id="CAJOBJ010163684">
    <property type="protein sequence ID" value="CAF4856175.1"/>
    <property type="molecule type" value="Genomic_DNA"/>
</dbReference>
<protein>
    <submittedName>
        <fullName evidence="2">Uncharacterized protein</fullName>
    </submittedName>
</protein>
<organism evidence="2 3">
    <name type="scientific">Rotaria magnacalcarata</name>
    <dbReference type="NCBI Taxonomy" id="392030"/>
    <lineage>
        <taxon>Eukaryota</taxon>
        <taxon>Metazoa</taxon>
        <taxon>Spiralia</taxon>
        <taxon>Gnathifera</taxon>
        <taxon>Rotifera</taxon>
        <taxon>Eurotatoria</taxon>
        <taxon>Bdelloidea</taxon>
        <taxon>Philodinida</taxon>
        <taxon>Philodinidae</taxon>
        <taxon>Rotaria</taxon>
    </lineage>
</organism>
<feature type="non-terminal residue" evidence="2">
    <location>
        <position position="1"/>
    </location>
</feature>
<name>A0A8S3BT49_9BILA</name>
<sequence length="65" mass="7431">DTETKQQRVTDPSDTDSITVRRKTCLTLQSNISAKECAKKLLKMNLYREQDLDVCEIIVDICGQQ</sequence>
<proteinExistence type="predicted"/>
<dbReference type="EMBL" id="CAJOBH010068416">
    <property type="protein sequence ID" value="CAF4459941.1"/>
    <property type="molecule type" value="Genomic_DNA"/>
</dbReference>